<dbReference type="SMART" id="SM00387">
    <property type="entry name" value="HATPase_c"/>
    <property type="match status" value="1"/>
</dbReference>
<dbReference type="Gene3D" id="3.40.50.2300">
    <property type="match status" value="1"/>
</dbReference>
<dbReference type="InterPro" id="IPR002545">
    <property type="entry name" value="CheW-lke_dom"/>
</dbReference>
<feature type="region of interest" description="Disordered" evidence="10">
    <location>
        <begin position="884"/>
        <end position="911"/>
    </location>
</feature>
<accession>A0ABS5DWL2</accession>
<dbReference type="SMART" id="SM00448">
    <property type="entry name" value="REC"/>
    <property type="match status" value="1"/>
</dbReference>
<evidence type="ECO:0000259" key="12">
    <source>
        <dbReference type="PROSITE" id="PS50110"/>
    </source>
</evidence>
<dbReference type="Pfam" id="PF01584">
    <property type="entry name" value="CheW"/>
    <property type="match status" value="1"/>
</dbReference>
<evidence type="ECO:0000256" key="3">
    <source>
        <dbReference type="ARBA" id="ARBA00022553"/>
    </source>
</evidence>
<dbReference type="InterPro" id="IPR008207">
    <property type="entry name" value="Sig_transdc_His_kin_Hpt_dom"/>
</dbReference>
<sequence>MSLDHTTPDAASPAGQASAPVGDLSALAWVHDELRRTLEGAQKTLRRALRESTSRAASLSPGADGQAPLMLQARGQLHQVVGALEMIGLPAAARFVHGYETAVQRLAQLPNSFDTEALATLERAGYVVMDYLRRQLAGQDISPLALFPSYQQVMTLAGVQRAHPADLCTVVVNSAEPAALAATAAPLTAGVDARAIMERELLASLRGRNGTAPLQRMSDLCASLAAGAQGRLAEVWHLASAFFEAQACGRLAADDFSRRMASRLLAQLRASERGVTDTPDTLIQDLRFFCARATSDGQGAAPRLSQVRRALSLPELSQLDYAQSPLGRFDPALLPLAKRRVAAFRESWSALSSGDASTAGQVNEQAALVAESVRQLYPDGEQLAQALRAAVASPSRPEGGPRPEVAMEVATALLCVDSSLDEMDLDEPQLGQRVKRLAARLDQVASGKEPAPIEPWMESLYREVSDRQTMGSVVQELRASLAEVEQQLDRFHRQPQDRDPLFMVPGQLASMRGVLSVLGLDHAAQAVQHMRDDVDRIAASPEHQATIDARLADNLGGLSFLIDMLAVQPQLAKSLFRFDAETGSFTALMGRATVATPVASAAMDPTLQASLASVAEEALWGQTTHDDLARSLEGVAQQAMAADAPALAQAVTRAQEALADAHEGADKVAARASIGETIGQIATAQSAALASAAPPAPLVDADMREVFIEEAREVLALARESLQTLSAQPRDLGAMTSLRRTFHTLKGSARMVGLADLGEAAWAYEQLLNARLAEAVIEADAVMREFAARAVADLSAWVDAIALSPQAAWDASALMAEAHVLRDTAGQVSDEARAAPQPPVLTSPVDEDLSEDDVTHYAELDVGPSPAAATPTVLPSSLLALDLDLSHDNDPQPTPTTTPQALDLVSDTQPGALDGEATLAAAETSVAQPATETDASAVDLELDFSVPVAEAPTEPADSAPPEPTPAPAVHVPPTLTLVEPTAASAQEPAPEDDADRFKMVGHLRVPIGLFNVFLNEADEQSRRLCVELAEWSLEHHQPVSETSEALAHSLAGNSATVGYSDLSALARRLEHALEHSRTRGQGSPAEAQLFVDVGDEIRRLLHQFAAGFLRAASPELLQRLEAHEAHEAKLPHAATPAAAPVAPTVALGEMRYAALSDEPEALAPHTPEPTAVHAEPGGLAALSDVLESQDDLDPVLWPVFAEEGEELLPVLAQELRHWEAAPSERAAPVAAMRALHTFKGGARLAGAMALGELAHRLESSFEQVLAHLPASAEGLAALAGGVDRLDEHFQALLARAAGPAPSPVPPSVRAEAALASPTPEAAGAAIEEPAKPAETEAAPITPVTPVLATAQAAPDWSRFLGEEALRGPDPVAGQRAEPSTTVGTVRVRVPLLDRMVSHAGEVSAARARIDSELGQMRQGLKELTENLDRLRRQLRDLEIQAETQMASRMEAARAAQQTFDPLEMDRFTRVQELTRMLAESVNDVGTVQRTLQQSIQVAEDQLAQQARLARDLQDDLLRARMVEFDTLSERLYRVVRQAAKETGKQVRLNLAGGTTEVDRGVLDRMAPAFEHLLRNAVVHGIEATALREATGKDPVGTIDLRLRQVGNEVQIEVRDDGAGLDLVRIAERARRTGVLAADAKPTEAELAGMIFRSGFTTSEEVTELAGRGVGMDVVRAEVTSLGGRIDTASATGRGTAFQLVLPLTTAVTQVVVLNCDDLVVAVPSNLVERVTRTPVQEVEAAYRDGVMRIGEDTLPFFWMGGLLEHGGRGALEGKTASIVVARSASQRVALHVGQVLGNQEVVVKNLGPQLARLPALSGLSMLPDGQTVLIYNPVALAAIYGAQARDRMRQADAMTVEGAAAEGREMAMPLATLVMVVDDSLTVRRVTQRLLQREGYRVQLAKDGLEALELLGSEKPAVVLSDIEMPRMDGFDLLRNLRADARLRDLPVVMITSRIAQRHHDLAMTLGANEYLGKPYDEQALLNLVRGFVDAAHGVGDQGLTESGVDARNH</sequence>
<dbReference type="CDD" id="cd00088">
    <property type="entry name" value="HPT"/>
    <property type="match status" value="2"/>
</dbReference>
<dbReference type="SUPFAM" id="SSF47226">
    <property type="entry name" value="Histidine-containing phosphotransfer domain, HPT domain"/>
    <property type="match status" value="4"/>
</dbReference>
<dbReference type="SMART" id="SM01231">
    <property type="entry name" value="H-kinase_dim"/>
    <property type="match status" value="1"/>
</dbReference>
<feature type="domain" description="Response regulatory" evidence="12">
    <location>
        <begin position="1873"/>
        <end position="1989"/>
    </location>
</feature>
<dbReference type="SUPFAM" id="SSF52172">
    <property type="entry name" value="CheY-like"/>
    <property type="match status" value="1"/>
</dbReference>
<feature type="domain" description="HPt" evidence="14">
    <location>
        <begin position="1189"/>
        <end position="1292"/>
    </location>
</feature>
<dbReference type="InterPro" id="IPR036890">
    <property type="entry name" value="HATPase_C_sf"/>
</dbReference>
<keyword evidence="3 8" id="KW-0597">Phosphoprotein</keyword>
<dbReference type="PROSITE" id="PS50110">
    <property type="entry name" value="RESPONSE_REGULATORY"/>
    <property type="match status" value="1"/>
</dbReference>
<evidence type="ECO:0000313" key="16">
    <source>
        <dbReference type="Proteomes" id="UP000672097"/>
    </source>
</evidence>
<dbReference type="PROSITE" id="PS50894">
    <property type="entry name" value="HPT"/>
    <property type="match status" value="3"/>
</dbReference>
<protein>
    <recommendedName>
        <fullName evidence="2">histidine kinase</fullName>
        <ecNumber evidence="2">2.7.13.3</ecNumber>
    </recommendedName>
</protein>
<name>A0ABS5DWL2_9BURK</name>
<feature type="modified residue" description="Phosphohistidine" evidence="7">
    <location>
        <position position="743"/>
    </location>
</feature>
<dbReference type="InterPro" id="IPR003594">
    <property type="entry name" value="HATPase_dom"/>
</dbReference>
<evidence type="ECO:0000256" key="6">
    <source>
        <dbReference type="ARBA" id="ARBA00023012"/>
    </source>
</evidence>
<dbReference type="InterPro" id="IPR011006">
    <property type="entry name" value="CheY-like_superfamily"/>
</dbReference>
<dbReference type="EMBL" id="JAGQDG010000003">
    <property type="protein sequence ID" value="MBQ0935538.1"/>
    <property type="molecule type" value="Genomic_DNA"/>
</dbReference>
<evidence type="ECO:0000259" key="11">
    <source>
        <dbReference type="PROSITE" id="PS50109"/>
    </source>
</evidence>
<evidence type="ECO:0000313" key="15">
    <source>
        <dbReference type="EMBL" id="MBQ0935538.1"/>
    </source>
</evidence>
<dbReference type="Gene3D" id="2.30.30.40">
    <property type="entry name" value="SH3 Domains"/>
    <property type="match status" value="1"/>
</dbReference>
<keyword evidence="5" id="KW-0418">Kinase</keyword>
<dbReference type="InterPro" id="IPR036641">
    <property type="entry name" value="HPT_dom_sf"/>
</dbReference>
<dbReference type="InterPro" id="IPR051315">
    <property type="entry name" value="Bact_Chemotaxis_CheA"/>
</dbReference>
<evidence type="ECO:0000259" key="13">
    <source>
        <dbReference type="PROSITE" id="PS50851"/>
    </source>
</evidence>
<feature type="region of interest" description="Disordered" evidence="10">
    <location>
        <begin position="827"/>
        <end position="850"/>
    </location>
</feature>
<dbReference type="PROSITE" id="PS50851">
    <property type="entry name" value="CHEW"/>
    <property type="match status" value="1"/>
</dbReference>
<feature type="domain" description="Histidine kinase" evidence="11">
    <location>
        <begin position="1472"/>
        <end position="1705"/>
    </location>
</feature>
<dbReference type="SUPFAM" id="SSF55874">
    <property type="entry name" value="ATPase domain of HSP90 chaperone/DNA topoisomerase II/histidine kinase"/>
    <property type="match status" value="1"/>
</dbReference>
<dbReference type="InterPro" id="IPR005467">
    <property type="entry name" value="His_kinase_dom"/>
</dbReference>
<dbReference type="Gene3D" id="3.30.565.10">
    <property type="entry name" value="Histidine kinase-like ATPase, C-terminal domain"/>
    <property type="match status" value="1"/>
</dbReference>
<proteinExistence type="predicted"/>
<dbReference type="PANTHER" id="PTHR43395">
    <property type="entry name" value="SENSOR HISTIDINE KINASE CHEA"/>
    <property type="match status" value="1"/>
</dbReference>
<keyword evidence="16" id="KW-1185">Reference proteome</keyword>
<feature type="domain" description="HPt" evidence="14">
    <location>
        <begin position="1002"/>
        <end position="1104"/>
    </location>
</feature>
<feature type="modified residue" description="Phosphohistidine" evidence="7">
    <location>
        <position position="1048"/>
    </location>
</feature>
<evidence type="ECO:0000259" key="14">
    <source>
        <dbReference type="PROSITE" id="PS50894"/>
    </source>
</evidence>
<keyword evidence="9" id="KW-0175">Coiled coil</keyword>
<dbReference type="InterPro" id="IPR001789">
    <property type="entry name" value="Sig_transdc_resp-reg_receiver"/>
</dbReference>
<dbReference type="SMART" id="SM00260">
    <property type="entry name" value="CheW"/>
    <property type="match status" value="1"/>
</dbReference>
<dbReference type="Proteomes" id="UP000672097">
    <property type="component" value="Unassembled WGS sequence"/>
</dbReference>
<feature type="domain" description="HPt" evidence="14">
    <location>
        <begin position="696"/>
        <end position="797"/>
    </location>
</feature>
<evidence type="ECO:0000256" key="1">
    <source>
        <dbReference type="ARBA" id="ARBA00000085"/>
    </source>
</evidence>
<dbReference type="Gene3D" id="1.20.120.160">
    <property type="entry name" value="HPT domain"/>
    <property type="match status" value="3"/>
</dbReference>
<feature type="domain" description="CheW-like" evidence="13">
    <location>
        <begin position="1707"/>
        <end position="1842"/>
    </location>
</feature>
<evidence type="ECO:0000256" key="2">
    <source>
        <dbReference type="ARBA" id="ARBA00012438"/>
    </source>
</evidence>
<organism evidence="15 16">
    <name type="scientific">Ideonella paludis</name>
    <dbReference type="NCBI Taxonomy" id="1233411"/>
    <lineage>
        <taxon>Bacteria</taxon>
        <taxon>Pseudomonadati</taxon>
        <taxon>Pseudomonadota</taxon>
        <taxon>Betaproteobacteria</taxon>
        <taxon>Burkholderiales</taxon>
        <taxon>Sphaerotilaceae</taxon>
        <taxon>Ideonella</taxon>
    </lineage>
</organism>
<comment type="caution">
    <text evidence="15">The sequence shown here is derived from an EMBL/GenBank/DDBJ whole genome shotgun (WGS) entry which is preliminary data.</text>
</comment>
<dbReference type="PRINTS" id="PR00344">
    <property type="entry name" value="BCTRLSENSOR"/>
</dbReference>
<dbReference type="PANTHER" id="PTHR43395:SF8">
    <property type="entry name" value="HISTIDINE KINASE"/>
    <property type="match status" value="1"/>
</dbReference>
<dbReference type="EC" id="2.7.13.3" evidence="2"/>
<reference evidence="15 16" key="1">
    <citation type="submission" date="2021-04" db="EMBL/GenBank/DDBJ databases">
        <title>The genome sequence of type strain Ideonella paludis KCTC 32238.</title>
        <authorList>
            <person name="Liu Y."/>
        </authorList>
    </citation>
    <scope>NUCLEOTIDE SEQUENCE [LARGE SCALE GENOMIC DNA]</scope>
    <source>
        <strain evidence="15 16">KCTC 32238</strain>
    </source>
</reference>
<dbReference type="InterPro" id="IPR036061">
    <property type="entry name" value="CheW-like_dom_sf"/>
</dbReference>
<dbReference type="PROSITE" id="PS50109">
    <property type="entry name" value="HIS_KIN"/>
    <property type="match status" value="1"/>
</dbReference>
<dbReference type="Pfam" id="PF26379">
    <property type="entry name" value="FimL_2nd"/>
    <property type="match status" value="1"/>
</dbReference>
<feature type="modified residue" description="Phosphohistidine" evidence="7">
    <location>
        <position position="1236"/>
    </location>
</feature>
<dbReference type="SUPFAM" id="SSF50341">
    <property type="entry name" value="CheW-like"/>
    <property type="match status" value="1"/>
</dbReference>
<dbReference type="Pfam" id="PF00072">
    <property type="entry name" value="Response_reg"/>
    <property type="match status" value="1"/>
</dbReference>
<evidence type="ECO:0000256" key="5">
    <source>
        <dbReference type="ARBA" id="ARBA00022777"/>
    </source>
</evidence>
<keyword evidence="4" id="KW-0808">Transferase</keyword>
<dbReference type="Pfam" id="PF02518">
    <property type="entry name" value="HATPase_c"/>
    <property type="match status" value="1"/>
</dbReference>
<evidence type="ECO:0000256" key="9">
    <source>
        <dbReference type="SAM" id="Coils"/>
    </source>
</evidence>
<dbReference type="SMART" id="SM00073">
    <property type="entry name" value="HPT"/>
    <property type="match status" value="3"/>
</dbReference>
<keyword evidence="6" id="KW-0902">Two-component regulatory system</keyword>
<feature type="modified residue" description="4-aspartylphosphate" evidence="8">
    <location>
        <position position="1922"/>
    </location>
</feature>
<comment type="catalytic activity">
    <reaction evidence="1">
        <text>ATP + protein L-histidine = ADP + protein N-phospho-L-histidine.</text>
        <dbReference type="EC" id="2.7.13.3"/>
    </reaction>
</comment>
<evidence type="ECO:0000256" key="4">
    <source>
        <dbReference type="ARBA" id="ARBA00022679"/>
    </source>
</evidence>
<evidence type="ECO:0000256" key="8">
    <source>
        <dbReference type="PROSITE-ProRule" id="PRU00169"/>
    </source>
</evidence>
<evidence type="ECO:0000256" key="10">
    <source>
        <dbReference type="SAM" id="MobiDB-lite"/>
    </source>
</evidence>
<evidence type="ECO:0000256" key="7">
    <source>
        <dbReference type="PROSITE-ProRule" id="PRU00110"/>
    </source>
</evidence>
<dbReference type="InterPro" id="IPR004105">
    <property type="entry name" value="CheA-like_dim"/>
</dbReference>
<feature type="coiled-coil region" evidence="9">
    <location>
        <begin position="1413"/>
        <end position="1447"/>
    </location>
</feature>
<dbReference type="Pfam" id="PF01627">
    <property type="entry name" value="Hpt"/>
    <property type="match status" value="3"/>
</dbReference>
<dbReference type="InterPro" id="IPR004358">
    <property type="entry name" value="Sig_transdc_His_kin-like_C"/>
</dbReference>
<dbReference type="InterPro" id="IPR058661">
    <property type="entry name" value="FimL_2nd"/>
</dbReference>
<dbReference type="RefSeq" id="WP_210808571.1">
    <property type="nucleotide sequence ID" value="NZ_JAGQDG010000003.1"/>
</dbReference>
<gene>
    <name evidence="15" type="ORF">KAK11_09385</name>
</gene>